<evidence type="ECO:0000313" key="2">
    <source>
        <dbReference type="Proteomes" id="UP000184267"/>
    </source>
</evidence>
<organism evidence="1 2">
    <name type="scientific">Trametes pubescens</name>
    <name type="common">White-rot fungus</name>
    <dbReference type="NCBI Taxonomy" id="154538"/>
    <lineage>
        <taxon>Eukaryota</taxon>
        <taxon>Fungi</taxon>
        <taxon>Dikarya</taxon>
        <taxon>Basidiomycota</taxon>
        <taxon>Agaricomycotina</taxon>
        <taxon>Agaricomycetes</taxon>
        <taxon>Polyporales</taxon>
        <taxon>Polyporaceae</taxon>
        <taxon>Trametes</taxon>
    </lineage>
</organism>
<proteinExistence type="predicted"/>
<dbReference type="AlphaFoldDB" id="A0A1M2VSD8"/>
<sequence length="776" mass="87948">FAELIFEDAHLSKGKIDHILRIWAAKHVADGHAEYGAIYSNYAELLETIDNIEYGPLAWRTFTVRYGGPVDANSPAWKRKVFYVHARNPLHVAEALASSPDFKDRFDVAPFEEYTAPGCRIVSNLMSGRWAYLQADKISEDPATHGAMLIPIILGADKTTVSVTTGNQEFHPLYMSLGNIHNDMRRAHRKSVVPIAFLAIPKAQHEWENDEEFRVFKKQIYHSSLVRILEPLRPGMSTPHVLRCPDGHYRRAIFELGPFIADYPEQVFLSGVVSGWCPRCHAVPEAEFVKGPPRFREHDDALQDTYVAQDLWDVFGINNDVQPFTTFFPRADIHELLTPDLLHQLIKGTFKDHIVAWVVEYVKITADTEREANRILDDIDHRLAAVPSFPGLRRFPQGRNFKQWTGNDSKALMKAPIVGYVPDKMIQCIAALLDFCYLARRSAHDTYSLRAMDEFLEKFHQLRTVFEEVGICPTGFALPRQHALVHYVRSIQLFGSPNGLCSSITESRHISAVKKPWRDSSRHNPLGQIIRKNTHLSKVAAARVEFGRRNMFYGDVLTHAYLTAGLDAPEDKEDDQDECFRELAEAMASDDTPADALVTLSERPAYVSNIHDAATNLAQPELLQLIRRFLYIVQHPDVQPDDILDDDLVWLWSGEKVCVHYSAAAVFHAPSEHAGPYGMHRELIRSTPSWYGAEPRYDTVLVCTNQDAVGMDGLVVARVRSFFTFTYDGTVHRCALVEWFILDDEAPDEVTGMWIVRPENNQHGERVTDVIAVGSI</sequence>
<protein>
    <submittedName>
        <fullName evidence="1">Uncharacterized protein</fullName>
    </submittedName>
</protein>
<dbReference type="Pfam" id="PF18759">
    <property type="entry name" value="Plavaka"/>
    <property type="match status" value="1"/>
</dbReference>
<dbReference type="EMBL" id="MNAD01000774">
    <property type="protein sequence ID" value="OJT10478.1"/>
    <property type="molecule type" value="Genomic_DNA"/>
</dbReference>
<name>A0A1M2VSD8_TRAPU</name>
<dbReference type="Proteomes" id="UP000184267">
    <property type="component" value="Unassembled WGS sequence"/>
</dbReference>
<gene>
    <name evidence="1" type="ORF">TRAPUB_13008</name>
</gene>
<accession>A0A1M2VSD8</accession>
<comment type="caution">
    <text evidence="1">The sequence shown here is derived from an EMBL/GenBank/DDBJ whole genome shotgun (WGS) entry which is preliminary data.</text>
</comment>
<dbReference type="InterPro" id="IPR041078">
    <property type="entry name" value="Plavaka"/>
</dbReference>
<keyword evidence="2" id="KW-1185">Reference proteome</keyword>
<dbReference type="OMA" id="HIVAWVV"/>
<dbReference type="STRING" id="154538.A0A1M2VSD8"/>
<dbReference type="OrthoDB" id="3199698at2759"/>
<feature type="non-terminal residue" evidence="1">
    <location>
        <position position="1"/>
    </location>
</feature>
<feature type="non-terminal residue" evidence="1">
    <location>
        <position position="776"/>
    </location>
</feature>
<reference evidence="1 2" key="1">
    <citation type="submission" date="2016-10" db="EMBL/GenBank/DDBJ databases">
        <title>Genome sequence of the basidiomycete white-rot fungus Trametes pubescens.</title>
        <authorList>
            <person name="Makela M.R."/>
            <person name="Granchi Z."/>
            <person name="Peng M."/>
            <person name="De Vries R.P."/>
            <person name="Grigoriev I."/>
            <person name="Riley R."/>
            <person name="Hilden K."/>
        </authorList>
    </citation>
    <scope>NUCLEOTIDE SEQUENCE [LARGE SCALE GENOMIC DNA]</scope>
    <source>
        <strain evidence="1 2">FBCC735</strain>
    </source>
</reference>
<evidence type="ECO:0000313" key="1">
    <source>
        <dbReference type="EMBL" id="OJT10478.1"/>
    </source>
</evidence>